<dbReference type="RefSeq" id="WP_054852329.1">
    <property type="nucleotide sequence ID" value="NZ_JAEMEF010000001.1"/>
</dbReference>
<name>A0ABS1WH63_9FLAO</name>
<protein>
    <submittedName>
        <fullName evidence="1">Uncharacterized protein</fullName>
    </submittedName>
</protein>
<evidence type="ECO:0000313" key="1">
    <source>
        <dbReference type="EMBL" id="MBL7558460.1"/>
    </source>
</evidence>
<keyword evidence="2" id="KW-1185">Reference proteome</keyword>
<reference evidence="1 2" key="1">
    <citation type="submission" date="2020-12" db="EMBL/GenBank/DDBJ databases">
        <title>Olleya sediminilitoris sp. nov., isolated from a tidal flat.</title>
        <authorList>
            <person name="Park S."/>
            <person name="Yoon J.-H."/>
        </authorList>
    </citation>
    <scope>NUCLEOTIDE SEQUENCE [LARGE SCALE GENOMIC DNA]</scope>
    <source>
        <strain evidence="1 2">YSTF-M6</strain>
    </source>
</reference>
<evidence type="ECO:0000313" key="2">
    <source>
        <dbReference type="Proteomes" id="UP000605013"/>
    </source>
</evidence>
<accession>A0ABS1WH63</accession>
<comment type="caution">
    <text evidence="1">The sequence shown here is derived from an EMBL/GenBank/DDBJ whole genome shotgun (WGS) entry which is preliminary data.</text>
</comment>
<sequence>MCYQYKPKGVRKTGDITINDVAVAKNLTDKEYVKFINDATEEASKKGMTLEKYLDELVDLVKKNKLRNKRLVKLYRVQGGKVPNASRHRFVLKNNKLKIDGDSRLYVTFKDENRVLEYWVKRGDSAELFTADVSEEFFNKIIKDTVKQSRGKEFPLKPQYGDASKTDFSIGLPKNYFDELLENMVNIEILKFE</sequence>
<dbReference type="Proteomes" id="UP000605013">
    <property type="component" value="Unassembled WGS sequence"/>
</dbReference>
<organism evidence="1 2">
    <name type="scientific">Olleya sediminilitoris</name>
    <dbReference type="NCBI Taxonomy" id="2795739"/>
    <lineage>
        <taxon>Bacteria</taxon>
        <taxon>Pseudomonadati</taxon>
        <taxon>Bacteroidota</taxon>
        <taxon>Flavobacteriia</taxon>
        <taxon>Flavobacteriales</taxon>
        <taxon>Flavobacteriaceae</taxon>
    </lineage>
</organism>
<proteinExistence type="predicted"/>
<gene>
    <name evidence="1" type="ORF">JAO71_01490</name>
</gene>
<dbReference type="EMBL" id="JAEMEF010000001">
    <property type="protein sequence ID" value="MBL7558460.1"/>
    <property type="molecule type" value="Genomic_DNA"/>
</dbReference>